<dbReference type="InterPro" id="IPR029044">
    <property type="entry name" value="Nucleotide-diphossugar_trans"/>
</dbReference>
<evidence type="ECO:0000313" key="2">
    <source>
        <dbReference type="Proteomes" id="UP000199051"/>
    </source>
</evidence>
<dbReference type="EMBL" id="FOGI01000001">
    <property type="protein sequence ID" value="SER10907.1"/>
    <property type="molecule type" value="Genomic_DNA"/>
</dbReference>
<name>A0A1H9LI81_9PSEU</name>
<organism evidence="1 2">
    <name type="scientific">Actinokineospora terrae</name>
    <dbReference type="NCBI Taxonomy" id="155974"/>
    <lineage>
        <taxon>Bacteria</taxon>
        <taxon>Bacillati</taxon>
        <taxon>Actinomycetota</taxon>
        <taxon>Actinomycetes</taxon>
        <taxon>Pseudonocardiales</taxon>
        <taxon>Pseudonocardiaceae</taxon>
        <taxon>Actinokineospora</taxon>
    </lineage>
</organism>
<keyword evidence="2" id="KW-1185">Reference proteome</keyword>
<dbReference type="InterPro" id="IPR018641">
    <property type="entry name" value="Trfase_1_rSAM/seldom-assoc"/>
</dbReference>
<accession>A0A1H9LI81</accession>
<dbReference type="RefSeq" id="WP_092774814.1">
    <property type="nucleotide sequence ID" value="NZ_FOGI01000001.1"/>
</dbReference>
<dbReference type="PANTHER" id="PTHR36529">
    <property type="entry name" value="SLL1095 PROTEIN"/>
    <property type="match status" value="1"/>
</dbReference>
<dbReference type="PANTHER" id="PTHR36529:SF1">
    <property type="entry name" value="GLYCOSYLTRANSFERASE"/>
    <property type="match status" value="1"/>
</dbReference>
<protein>
    <recommendedName>
        <fullName evidence="3">Glycosyltransferase involved in cell wall biogenesis</fullName>
    </recommendedName>
</protein>
<dbReference type="Proteomes" id="UP000199051">
    <property type="component" value="Unassembled WGS sequence"/>
</dbReference>
<evidence type="ECO:0008006" key="3">
    <source>
        <dbReference type="Google" id="ProtNLM"/>
    </source>
</evidence>
<dbReference type="STRING" id="155974.SAMN04487818_101610"/>
<dbReference type="Gene3D" id="3.90.550.10">
    <property type="entry name" value="Spore Coat Polysaccharide Biosynthesis Protein SpsA, Chain A"/>
    <property type="match status" value="1"/>
</dbReference>
<evidence type="ECO:0000313" key="1">
    <source>
        <dbReference type="EMBL" id="SER10907.1"/>
    </source>
</evidence>
<dbReference type="SUPFAM" id="SSF53448">
    <property type="entry name" value="Nucleotide-diphospho-sugar transferases"/>
    <property type="match status" value="1"/>
</dbReference>
<gene>
    <name evidence="1" type="ORF">SAMN04487818_101610</name>
</gene>
<dbReference type="Pfam" id="PF09837">
    <property type="entry name" value="DUF2064"/>
    <property type="match status" value="1"/>
</dbReference>
<proteinExistence type="predicted"/>
<sequence length="222" mass="23291">MTPRTALLVLAKSPRPGFVKTRLCPPATPEQAARVAAAALLDTIRALCAVPGAQPVIVLSGDLDDAVDHRELRRAVRDLPVIPQRGDTLGARITAAHDDVADLLPGTDTLQLGMDTPQISPTLLRDCSHALHAPDADALLGPAADGGWWILGLRDPRQARVIANIPTSRDDTGKRTAAALRDSGLRLVGAPELTDVDTVADARLVAASLPGSRFAAAVRELS</sequence>
<dbReference type="AlphaFoldDB" id="A0A1H9LI81"/>
<reference evidence="2" key="1">
    <citation type="submission" date="2016-10" db="EMBL/GenBank/DDBJ databases">
        <authorList>
            <person name="Varghese N."/>
            <person name="Submissions S."/>
        </authorList>
    </citation>
    <scope>NUCLEOTIDE SEQUENCE [LARGE SCALE GENOMIC DNA]</scope>
    <source>
        <strain evidence="2">DSM 44260</strain>
    </source>
</reference>